<dbReference type="AlphaFoldDB" id="A0A2G4F0L8"/>
<dbReference type="InterPro" id="IPR002645">
    <property type="entry name" value="STAS_dom"/>
</dbReference>
<dbReference type="NCBIfam" id="NF047705">
    <property type="entry name" value="slr1659_superfam"/>
    <property type="match status" value="1"/>
</dbReference>
<comment type="caution">
    <text evidence="2">The sequence shown here is derived from an EMBL/GenBank/DDBJ whole genome shotgun (WGS) entry which is preliminary data.</text>
</comment>
<dbReference type="SUPFAM" id="SSF52091">
    <property type="entry name" value="SpoIIaa-like"/>
    <property type="match status" value="1"/>
</dbReference>
<keyword evidence="3" id="KW-1185">Reference proteome</keyword>
<dbReference type="RefSeq" id="WP_096829754.1">
    <property type="nucleotide sequence ID" value="NZ_NXIB02000057.1"/>
</dbReference>
<evidence type="ECO:0000259" key="1">
    <source>
        <dbReference type="PROSITE" id="PS50801"/>
    </source>
</evidence>
<gene>
    <name evidence="2" type="ORF">CP500_011460</name>
</gene>
<proteinExistence type="predicted"/>
<dbReference type="Proteomes" id="UP000226442">
    <property type="component" value="Unassembled WGS sequence"/>
</dbReference>
<dbReference type="PROSITE" id="PS50801">
    <property type="entry name" value="STAS"/>
    <property type="match status" value="1"/>
</dbReference>
<evidence type="ECO:0000313" key="2">
    <source>
        <dbReference type="EMBL" id="PHX55314.1"/>
    </source>
</evidence>
<protein>
    <recommendedName>
        <fullName evidence="1">STAS domain-containing protein</fullName>
    </recommendedName>
</protein>
<organism evidence="2 3">
    <name type="scientific">Tychonema bourrellyi FEM_GT703</name>
    <dbReference type="NCBI Taxonomy" id="2040638"/>
    <lineage>
        <taxon>Bacteria</taxon>
        <taxon>Bacillati</taxon>
        <taxon>Cyanobacteriota</taxon>
        <taxon>Cyanophyceae</taxon>
        <taxon>Oscillatoriophycideae</taxon>
        <taxon>Oscillatoriales</taxon>
        <taxon>Microcoleaceae</taxon>
        <taxon>Tychonema</taxon>
    </lineage>
</organism>
<reference evidence="2" key="1">
    <citation type="submission" date="2017-10" db="EMBL/GenBank/DDBJ databases">
        <title>Draft genome sequence of the planktic cyanobacteria Tychonema bourrellyi isolated from alpine lentic freshwater.</title>
        <authorList>
            <person name="Tett A."/>
            <person name="Armanini F."/>
            <person name="Asnicar F."/>
            <person name="Boscaini A."/>
            <person name="Pasolli E."/>
            <person name="Zolfo M."/>
            <person name="Donati C."/>
            <person name="Salmaso N."/>
            <person name="Segata N."/>
        </authorList>
    </citation>
    <scope>NUCLEOTIDE SEQUENCE</scope>
    <source>
        <strain evidence="2">FEM_GT703</strain>
    </source>
</reference>
<dbReference type="OrthoDB" id="9805711at2"/>
<dbReference type="Gene3D" id="3.30.750.24">
    <property type="entry name" value="STAS domain"/>
    <property type="match status" value="1"/>
</dbReference>
<sequence length="114" mass="12661">MEIKTEQYRICYDRETTTVSFLGSLRLSGPEEYQPIAKLLSDIADGDAGKITLNLQQLEFLNSSGISMLSKFVIGVRKKAGVQMVVQGSKSLAWQAKSLKNLQRLMPALILELV</sequence>
<evidence type="ECO:0000313" key="3">
    <source>
        <dbReference type="Proteomes" id="UP000226442"/>
    </source>
</evidence>
<name>A0A2G4F0L8_9CYAN</name>
<accession>A0A2G4F0L8</accession>
<feature type="domain" description="STAS" evidence="1">
    <location>
        <begin position="25"/>
        <end position="114"/>
    </location>
</feature>
<dbReference type="InterPro" id="IPR036513">
    <property type="entry name" value="STAS_dom_sf"/>
</dbReference>
<dbReference type="EMBL" id="NXIB02000057">
    <property type="protein sequence ID" value="PHX55314.1"/>
    <property type="molecule type" value="Genomic_DNA"/>
</dbReference>